<dbReference type="FunFam" id="3.30.160.780:FF:000001">
    <property type="entry name" value="Plectin a"/>
    <property type="match status" value="1"/>
</dbReference>
<dbReference type="InterPro" id="IPR043197">
    <property type="entry name" value="Plakin"/>
</dbReference>
<feature type="coiled-coil region" evidence="9">
    <location>
        <begin position="648"/>
        <end position="736"/>
    </location>
</feature>
<dbReference type="Pfam" id="PF26346">
    <property type="entry name" value="Plectin_PPL"/>
    <property type="match status" value="2"/>
</dbReference>
<dbReference type="InterPro" id="IPR058847">
    <property type="entry name" value="Plectin_PPL"/>
</dbReference>
<dbReference type="GO" id="GO:0005198">
    <property type="term" value="F:structural molecule activity"/>
    <property type="evidence" value="ECO:0007669"/>
    <property type="project" value="TreeGrafter"/>
</dbReference>
<dbReference type="GO" id="GO:0030057">
    <property type="term" value="C:desmosome"/>
    <property type="evidence" value="ECO:0007669"/>
    <property type="project" value="UniProtKB-SubCell"/>
</dbReference>
<protein>
    <submittedName>
        <fullName evidence="12">Envoplakin a</fullName>
    </submittedName>
</protein>
<comment type="subcellular location">
    <subcellularLocation>
        <location evidence="1">Cell junction</location>
        <location evidence="1">Desmosome</location>
    </subcellularLocation>
</comment>
<keyword evidence="6" id="KW-0965">Cell junction</keyword>
<dbReference type="SMART" id="SM00250">
    <property type="entry name" value="PLEC"/>
    <property type="match status" value="7"/>
</dbReference>
<evidence type="ECO:0000256" key="4">
    <source>
        <dbReference type="ARBA" id="ARBA00022553"/>
    </source>
</evidence>
<dbReference type="GeneTree" id="ENSGT00940000153578"/>
<organism evidence="12 13">
    <name type="scientific">Fundulus heteroclitus</name>
    <name type="common">Killifish</name>
    <name type="synonym">Mummichog</name>
    <dbReference type="NCBI Taxonomy" id="8078"/>
    <lineage>
        <taxon>Eukaryota</taxon>
        <taxon>Metazoa</taxon>
        <taxon>Chordata</taxon>
        <taxon>Craniata</taxon>
        <taxon>Vertebrata</taxon>
        <taxon>Euteleostomi</taxon>
        <taxon>Actinopterygii</taxon>
        <taxon>Neopterygii</taxon>
        <taxon>Teleostei</taxon>
        <taxon>Neoteleostei</taxon>
        <taxon>Acanthomorphata</taxon>
        <taxon>Ovalentaria</taxon>
        <taxon>Atherinomorphae</taxon>
        <taxon>Cyprinodontiformes</taxon>
        <taxon>Fundulidae</taxon>
        <taxon>Fundulus</taxon>
    </lineage>
</organism>
<evidence type="ECO:0000256" key="2">
    <source>
        <dbReference type="ARBA" id="ARBA00009109"/>
    </source>
</evidence>
<feature type="domain" description="SH3" evidence="11">
    <location>
        <begin position="51"/>
        <end position="108"/>
    </location>
</feature>
<keyword evidence="5" id="KW-0677">Repeat</keyword>
<feature type="coiled-coil region" evidence="9">
    <location>
        <begin position="530"/>
        <end position="557"/>
    </location>
</feature>
<feature type="coiled-coil region" evidence="9">
    <location>
        <begin position="116"/>
        <end position="143"/>
    </location>
</feature>
<feature type="region of interest" description="Disordered" evidence="10">
    <location>
        <begin position="1365"/>
        <end position="1390"/>
    </location>
</feature>
<reference evidence="12" key="1">
    <citation type="submission" date="2025-08" db="UniProtKB">
        <authorList>
            <consortium name="Ensembl"/>
        </authorList>
    </citation>
    <scope>IDENTIFICATION</scope>
</reference>
<evidence type="ECO:0000256" key="8">
    <source>
        <dbReference type="PROSITE-ProRule" id="PRU00192"/>
    </source>
</evidence>
<evidence type="ECO:0000256" key="7">
    <source>
        <dbReference type="ARBA" id="ARBA00023054"/>
    </source>
</evidence>
<feature type="coiled-coil region" evidence="9">
    <location>
        <begin position="820"/>
        <end position="921"/>
    </location>
</feature>
<dbReference type="Pfam" id="PF17902">
    <property type="entry name" value="SH3_10"/>
    <property type="match status" value="1"/>
</dbReference>
<dbReference type="InterPro" id="IPR001101">
    <property type="entry name" value="Plectin_repeat"/>
</dbReference>
<keyword evidence="4" id="KW-0597">Phosphoprotein</keyword>
<reference evidence="12" key="2">
    <citation type="submission" date="2025-09" db="UniProtKB">
        <authorList>
            <consortium name="Ensembl"/>
        </authorList>
    </citation>
    <scope>IDENTIFICATION</scope>
</reference>
<evidence type="ECO:0000256" key="5">
    <source>
        <dbReference type="ARBA" id="ARBA00022737"/>
    </source>
</evidence>
<keyword evidence="13" id="KW-1185">Reference proteome</keyword>
<dbReference type="GO" id="GO:0042060">
    <property type="term" value="P:wound healing"/>
    <property type="evidence" value="ECO:0007669"/>
    <property type="project" value="TreeGrafter"/>
</dbReference>
<dbReference type="Ensembl" id="ENSFHET00000018608.1">
    <property type="protein sequence ID" value="ENSFHEP00000011579.1"/>
    <property type="gene ID" value="ENSFHEG00000013029.1"/>
</dbReference>
<evidence type="ECO:0000259" key="11">
    <source>
        <dbReference type="PROSITE" id="PS50002"/>
    </source>
</evidence>
<comment type="similarity">
    <text evidence="2">Belongs to the plakin or cytolinker family.</text>
</comment>
<evidence type="ECO:0000256" key="6">
    <source>
        <dbReference type="ARBA" id="ARBA00022949"/>
    </source>
</evidence>
<dbReference type="Pfam" id="PF00681">
    <property type="entry name" value="Plectin"/>
    <property type="match status" value="3"/>
</dbReference>
<evidence type="ECO:0000256" key="1">
    <source>
        <dbReference type="ARBA" id="ARBA00004568"/>
    </source>
</evidence>
<name>A0A3Q2PG61_FUNHE</name>
<dbReference type="PROSITE" id="PS50002">
    <property type="entry name" value="SH3"/>
    <property type="match status" value="1"/>
</dbReference>
<evidence type="ECO:0000313" key="13">
    <source>
        <dbReference type="Proteomes" id="UP000265000"/>
    </source>
</evidence>
<dbReference type="InterPro" id="IPR001452">
    <property type="entry name" value="SH3_domain"/>
</dbReference>
<evidence type="ECO:0000256" key="10">
    <source>
        <dbReference type="SAM" id="MobiDB-lite"/>
    </source>
</evidence>
<evidence type="ECO:0000313" key="12">
    <source>
        <dbReference type="Ensembl" id="ENSFHEP00000011579.1"/>
    </source>
</evidence>
<keyword evidence="7 9" id="KW-0175">Coiled coil</keyword>
<dbReference type="GO" id="GO:0005882">
    <property type="term" value="C:intermediate filament"/>
    <property type="evidence" value="ECO:0007669"/>
    <property type="project" value="TreeGrafter"/>
</dbReference>
<dbReference type="Gene3D" id="1.20.58.60">
    <property type="match status" value="2"/>
</dbReference>
<accession>A0A3Q2PG61</accession>
<dbReference type="Proteomes" id="UP000265000">
    <property type="component" value="Unplaced"/>
</dbReference>
<dbReference type="FunFam" id="2.30.30.40:FF:000088">
    <property type="entry name" value="Periplakin"/>
    <property type="match status" value="1"/>
</dbReference>
<dbReference type="Gene3D" id="3.90.1290.10">
    <property type="entry name" value="Plakin repeat"/>
    <property type="match status" value="1"/>
</dbReference>
<dbReference type="GO" id="GO:0005737">
    <property type="term" value="C:cytoplasm"/>
    <property type="evidence" value="ECO:0007669"/>
    <property type="project" value="TreeGrafter"/>
</dbReference>
<dbReference type="InterPro" id="IPR041615">
    <property type="entry name" value="Desmoplakin_SH3"/>
</dbReference>
<dbReference type="STRING" id="8078.ENSFHEP00000011579"/>
<evidence type="ECO:0000256" key="3">
    <source>
        <dbReference type="ARBA" id="ARBA00022443"/>
    </source>
</evidence>
<dbReference type="InterPro" id="IPR035915">
    <property type="entry name" value="Plakin_repeat_sf"/>
</dbReference>
<dbReference type="GO" id="GO:0016020">
    <property type="term" value="C:membrane"/>
    <property type="evidence" value="ECO:0007669"/>
    <property type="project" value="TreeGrafter"/>
</dbReference>
<keyword evidence="3 8" id="KW-0728">SH3 domain</keyword>
<dbReference type="GO" id="GO:0045104">
    <property type="term" value="P:intermediate filament cytoskeleton organization"/>
    <property type="evidence" value="ECO:0007669"/>
    <property type="project" value="InterPro"/>
</dbReference>
<dbReference type="FunFam" id="3.90.1290.10:FF:000002">
    <property type="entry name" value="Plectin a"/>
    <property type="match status" value="1"/>
</dbReference>
<dbReference type="Gene3D" id="3.30.160.780">
    <property type="match status" value="1"/>
</dbReference>
<feature type="compositionally biased region" description="Polar residues" evidence="10">
    <location>
        <begin position="1376"/>
        <end position="1390"/>
    </location>
</feature>
<evidence type="ECO:0000256" key="9">
    <source>
        <dbReference type="SAM" id="Coils"/>
    </source>
</evidence>
<dbReference type="GO" id="GO:0045296">
    <property type="term" value="F:cadherin binding"/>
    <property type="evidence" value="ECO:0007669"/>
    <property type="project" value="TreeGrafter"/>
</dbReference>
<dbReference type="PANTHER" id="PTHR23169">
    <property type="entry name" value="ENVOPLAKIN"/>
    <property type="match status" value="1"/>
</dbReference>
<proteinExistence type="inferred from homology"/>
<dbReference type="SUPFAM" id="SSF75399">
    <property type="entry name" value="Plakin repeat"/>
    <property type="match status" value="2"/>
</dbReference>
<dbReference type="Gene3D" id="2.30.30.40">
    <property type="entry name" value="SH3 Domains"/>
    <property type="match status" value="1"/>
</dbReference>
<sequence>MKQPGCIRKCFGFASHQGEESSVQNCEQLLTDLKRRSTTISPLKLRRISSNRPTTVEALCDWGNEQVSLSKGETFTLKSFSDNENWDVISSSGATKTFPGVCFQIPPPDPDAIDKVNLLGNELADIKKRRAALEASLKNHKSDVSKVQQSGVCLSLLYLPDSHKNISFICCSPCVKLRFTQKQCGLRRQRAGLMLSGPISSLQMKIKFAFHLEVKTLKDLEQQIETVQADLQPLLSTDPNNILSGLPLKLTAARNKYDGLAALADLYNKKANASLNLENQIQKVDGLVSGFERNLSEDGLIPDIPNAIQITMEDIQQRSVARIQGNMMKLDQDLEMTEKLCSSLRHGYQEYCPDIQRQRNDVKQLHNRYTNVTNQLKERDDLLQEASSKHLEFRSLCKYLNSSLDSLPTNQMNISDGPSQVTAKQSSQQVRTVMKDLKQMDEDMDRVVDLSQDLQDLLNSEGDKLINFVFCYILDILSPIKKIKLHWKSPGNIFFNLMNMFLLLQNEEKVQLVAQQQVELGSQQINDSELDSLLRELEEEKERTALAQTELKALINRMMSIKSQRSEGRVEEREILQYYRDPKLESDLAELRNKLNDEVVKQSSTQTEIETVNQKLSDLQDTIEQISPTMVTREVFEFERDPELDEEASKMRHEIARTRHEIRMKEREQIQLKKEITILQQNTPHVKQRAVGQEDPEMSKALTTFETEISEEKNKCRLLNNEIFQTRNQINTLEKLIPDIQSKTTTRKVKTAEQDPDLIAEFSRLQTSLEKERSENSYLSQEVMELQRSYREVQDKNPSFKVKEVVNEIYLVDPNTEMEIMHLRKEIQDSNVQYADLENKIKQVTNDRNRLHLEKPRVELKEVLQEVVKVERSPENEREIQRLNDQVNRLDSQCTSLEDQVRQLRKQRDEWKAEMSKIETQLVNREVIKYEHDPLLEKEADRLRRTVREEAKMSLRKEALFREKDDLTRVLRTLEAKKHDICLSFQQRSRLMSERTQMNKQRSLKMESDVQRLEKQILEEKDKIHQRDSTIHQILMYLQKEEQGETRTKETNVSTKITILDPETGKDMSPYDAYRGGLVDRQQYIHLQELECDWEEITSSGPDGETSVLQDRKSGKQYPIKDALNEGRLTEYDLQLYKQGRFPISEFALLVAGDKNKQPKFNSFTPKPNPSLKSPSLDLTSATKTLPIAGIMDKNTNTCFTIHNATLGKLIDHTTAQRLLEAQAATGGIIDISNNQRYKVHKAAQRGLIDDSQVQRLLNAEKAFTGVEDPVTKEVLSVGEAVQKGWMPKDSAIRYMEAQHLTGGLVDPNNGTRVALLDAIGSKMIDSTTTKDLQNDELYIRVIIDPITKEKINYKQALQRCKKDPASGLPMLPASSKGSGQTPTYSSSIY</sequence>
<dbReference type="PANTHER" id="PTHR23169:SF7">
    <property type="entry name" value="ENVOPLAKIN"/>
    <property type="match status" value="1"/>
</dbReference>